<dbReference type="OrthoDB" id="4940293at2759"/>
<dbReference type="GeneID" id="36582253"/>
<accession>A0A2J6TLI7</accession>
<gene>
    <name evidence="1" type="ORF">K444DRAFT_522026</name>
</gene>
<reference evidence="1 2" key="1">
    <citation type="submission" date="2016-04" db="EMBL/GenBank/DDBJ databases">
        <title>A degradative enzymes factory behind the ericoid mycorrhizal symbiosis.</title>
        <authorList>
            <consortium name="DOE Joint Genome Institute"/>
            <person name="Martino E."/>
            <person name="Morin E."/>
            <person name="Grelet G."/>
            <person name="Kuo A."/>
            <person name="Kohler A."/>
            <person name="Daghino S."/>
            <person name="Barry K."/>
            <person name="Choi C."/>
            <person name="Cichocki N."/>
            <person name="Clum A."/>
            <person name="Copeland A."/>
            <person name="Hainaut M."/>
            <person name="Haridas S."/>
            <person name="Labutti K."/>
            <person name="Lindquist E."/>
            <person name="Lipzen A."/>
            <person name="Khouja H.-R."/>
            <person name="Murat C."/>
            <person name="Ohm R."/>
            <person name="Olson A."/>
            <person name="Spatafora J."/>
            <person name="Veneault-Fourrey C."/>
            <person name="Henrissat B."/>
            <person name="Grigoriev I."/>
            <person name="Martin F."/>
            <person name="Perotto S."/>
        </authorList>
    </citation>
    <scope>NUCLEOTIDE SEQUENCE [LARGE SCALE GENOMIC DNA]</scope>
    <source>
        <strain evidence="1 2">E</strain>
    </source>
</reference>
<dbReference type="EMBL" id="KZ613777">
    <property type="protein sequence ID" value="PMD63884.1"/>
    <property type="molecule type" value="Genomic_DNA"/>
</dbReference>
<evidence type="ECO:0000313" key="2">
    <source>
        <dbReference type="Proteomes" id="UP000235371"/>
    </source>
</evidence>
<dbReference type="AlphaFoldDB" id="A0A2J6TLI7"/>
<keyword evidence="2" id="KW-1185">Reference proteome</keyword>
<dbReference type="RefSeq" id="XP_024740788.1">
    <property type="nucleotide sequence ID" value="XM_024874173.1"/>
</dbReference>
<dbReference type="Proteomes" id="UP000235371">
    <property type="component" value="Unassembled WGS sequence"/>
</dbReference>
<dbReference type="Gene3D" id="1.10.238.100">
    <property type="entry name" value="YAP1 redox domain. Chain B"/>
    <property type="match status" value="1"/>
</dbReference>
<name>A0A2J6TLI7_9HELO</name>
<protein>
    <submittedName>
        <fullName evidence="1">Uncharacterized protein</fullName>
    </submittedName>
</protein>
<feature type="non-terminal residue" evidence="1">
    <location>
        <position position="1"/>
    </location>
</feature>
<organism evidence="1 2">
    <name type="scientific">Hyaloscypha bicolor E</name>
    <dbReference type="NCBI Taxonomy" id="1095630"/>
    <lineage>
        <taxon>Eukaryota</taxon>
        <taxon>Fungi</taxon>
        <taxon>Dikarya</taxon>
        <taxon>Ascomycota</taxon>
        <taxon>Pezizomycotina</taxon>
        <taxon>Leotiomycetes</taxon>
        <taxon>Helotiales</taxon>
        <taxon>Hyaloscyphaceae</taxon>
        <taxon>Hyaloscypha</taxon>
        <taxon>Hyaloscypha bicolor</taxon>
    </lineage>
</organism>
<sequence>NSGKRLLAAGATWNYIIQHPLYMRGLVDVGDVSERLKLVARCHGEGPVYEERDIVLAIECSACASSDDLI</sequence>
<dbReference type="STRING" id="1095630.A0A2J6TLI7"/>
<dbReference type="InParanoid" id="A0A2J6TLI7"/>
<proteinExistence type="predicted"/>
<evidence type="ECO:0000313" key="1">
    <source>
        <dbReference type="EMBL" id="PMD63884.1"/>
    </source>
</evidence>